<feature type="binding site" evidence="15">
    <location>
        <begin position="424"/>
        <end position="427"/>
    </location>
    <ligand>
        <name>ATP</name>
        <dbReference type="ChEBI" id="CHEBI:30616"/>
    </ligand>
</feature>
<dbReference type="InterPro" id="IPR036043">
    <property type="entry name" value="Phosphoglycerate_kinase_sf"/>
</dbReference>
<keyword evidence="11 15" id="KW-0067">ATP-binding</keyword>
<keyword evidence="9" id="KW-0547">Nucleotide-binding</keyword>
<evidence type="ECO:0000256" key="1">
    <source>
        <dbReference type="ARBA" id="ARBA00000642"/>
    </source>
</evidence>
<comment type="cofactor">
    <cofactor evidence="2">
        <name>Mg(2+)</name>
        <dbReference type="ChEBI" id="CHEBI:18420"/>
    </cofactor>
</comment>
<feature type="binding site" evidence="15">
    <location>
        <position position="270"/>
    </location>
    <ligand>
        <name>ATP</name>
        <dbReference type="ChEBI" id="CHEBI:30616"/>
    </ligand>
</feature>
<dbReference type="InterPro" id="IPR015824">
    <property type="entry name" value="Phosphoglycerate_kinase_N"/>
</dbReference>
<dbReference type="Proteomes" id="UP001652661">
    <property type="component" value="Chromosome 2L"/>
</dbReference>
<feature type="binding site" evidence="14">
    <location>
        <begin position="114"/>
        <end position="117"/>
    </location>
    <ligand>
        <name>substrate</name>
    </ligand>
</feature>
<feature type="binding site" evidence="14">
    <location>
        <position position="90"/>
    </location>
    <ligand>
        <name>(2R)-3-phosphoglycerate</name>
        <dbReference type="ChEBI" id="CHEBI:58272"/>
    </ligand>
</feature>
<keyword evidence="13" id="KW-0324">Glycolysis</keyword>
<dbReference type="GO" id="GO:0006096">
    <property type="term" value="P:glycolytic process"/>
    <property type="evidence" value="ECO:0007669"/>
    <property type="project" value="UniProtKB-UniPathway"/>
</dbReference>
<dbReference type="PIRSF" id="PIRSF000724">
    <property type="entry name" value="Pgk"/>
    <property type="match status" value="1"/>
</dbReference>
<evidence type="ECO:0000256" key="5">
    <source>
        <dbReference type="ARBA" id="ARBA00008982"/>
    </source>
</evidence>
<evidence type="ECO:0000256" key="11">
    <source>
        <dbReference type="ARBA" id="ARBA00022840"/>
    </source>
</evidence>
<dbReference type="GO" id="GO:0005829">
    <property type="term" value="C:cytosol"/>
    <property type="evidence" value="ECO:0007669"/>
    <property type="project" value="TreeGrafter"/>
</dbReference>
<evidence type="ECO:0000256" key="16">
    <source>
        <dbReference type="RuleBase" id="RU000532"/>
    </source>
</evidence>
<comment type="catalytic activity">
    <reaction evidence="1 16">
        <text>(2R)-3-phosphoglycerate + ATP = (2R)-3-phospho-glyceroyl phosphate + ADP</text>
        <dbReference type="Rhea" id="RHEA:14801"/>
        <dbReference type="ChEBI" id="CHEBI:30616"/>
        <dbReference type="ChEBI" id="CHEBI:57604"/>
        <dbReference type="ChEBI" id="CHEBI:58272"/>
        <dbReference type="ChEBI" id="CHEBI:456216"/>
        <dbReference type="EC" id="2.7.2.3"/>
    </reaction>
</comment>
<dbReference type="SUPFAM" id="SSF53748">
    <property type="entry name" value="Phosphoglycerate kinase"/>
    <property type="match status" value="1"/>
</dbReference>
<keyword evidence="7 16" id="KW-0808">Transferase</keyword>
<dbReference type="PRINTS" id="PR00477">
    <property type="entry name" value="PHGLYCKINASE"/>
</dbReference>
<proteinExistence type="inferred from homology"/>
<evidence type="ECO:0000256" key="2">
    <source>
        <dbReference type="ARBA" id="ARBA00001946"/>
    </source>
</evidence>
<dbReference type="HAMAP" id="MF_00145">
    <property type="entry name" value="Phosphoglyc_kinase"/>
    <property type="match status" value="1"/>
</dbReference>
<dbReference type="PANTHER" id="PTHR11406:SF0">
    <property type="entry name" value="PHOSPHOGLYCERATE KINASE"/>
    <property type="match status" value="1"/>
</dbReference>
<feature type="binding site" evidence="14">
    <location>
        <position position="221"/>
    </location>
    <ligand>
        <name>(2R)-3-phosphoglycerate</name>
        <dbReference type="ChEBI" id="CHEBI:58272"/>
    </ligand>
</feature>
<evidence type="ECO:0000256" key="4">
    <source>
        <dbReference type="ARBA" id="ARBA00004838"/>
    </source>
</evidence>
<evidence type="ECO:0000313" key="19">
    <source>
        <dbReference type="RefSeq" id="XP_017038562.1"/>
    </source>
</evidence>
<dbReference type="GO" id="GO:0006094">
    <property type="term" value="P:gluconeogenesis"/>
    <property type="evidence" value="ECO:0007669"/>
    <property type="project" value="TreeGrafter"/>
</dbReference>
<dbReference type="GO" id="GO:0005524">
    <property type="term" value="F:ATP binding"/>
    <property type="evidence" value="ECO:0007669"/>
    <property type="project" value="UniProtKB-KW"/>
</dbReference>
<dbReference type="FunFam" id="3.40.50.1260:FF:000019">
    <property type="entry name" value="Phosphoglycerate kinase 1"/>
    <property type="match status" value="1"/>
</dbReference>
<evidence type="ECO:0000313" key="18">
    <source>
        <dbReference type="Proteomes" id="UP001652661"/>
    </source>
</evidence>
<comment type="subunit">
    <text evidence="17">Monomer.</text>
</comment>
<dbReference type="EC" id="2.7.2.3" evidence="6 16"/>
<keyword evidence="18" id="KW-1185">Reference proteome</keyword>
<evidence type="ECO:0000256" key="9">
    <source>
        <dbReference type="ARBA" id="ARBA00022741"/>
    </source>
</evidence>
<keyword evidence="12" id="KW-0460">Magnesium</keyword>
<name>A0A6P4JAL9_DROKI</name>
<evidence type="ECO:0000256" key="6">
    <source>
        <dbReference type="ARBA" id="ARBA00013061"/>
    </source>
</evidence>
<dbReference type="RefSeq" id="XP_017038562.1">
    <property type="nucleotide sequence ID" value="XM_017183073.3"/>
</dbReference>
<reference evidence="18" key="1">
    <citation type="submission" date="2025-05" db="UniProtKB">
        <authorList>
            <consortium name="RefSeq"/>
        </authorList>
    </citation>
    <scope>NUCLEOTIDE SEQUENCE [LARGE SCALE GENOMIC DNA]</scope>
    <source>
        <strain evidence="18">14028-0561.14</strain>
    </source>
</reference>
<dbReference type="PROSITE" id="PS00111">
    <property type="entry name" value="PGLYCERATE_KINASE"/>
    <property type="match status" value="1"/>
</dbReference>
<keyword evidence="8" id="KW-0479">Metal-binding</keyword>
<evidence type="ECO:0000256" key="10">
    <source>
        <dbReference type="ARBA" id="ARBA00022777"/>
    </source>
</evidence>
<dbReference type="FunFam" id="3.40.50.1260:FF:000031">
    <property type="entry name" value="Phosphoglycerate kinase 1"/>
    <property type="match status" value="1"/>
</dbReference>
<evidence type="ECO:0000256" key="13">
    <source>
        <dbReference type="ARBA" id="ARBA00023152"/>
    </source>
</evidence>
<evidence type="ECO:0000256" key="12">
    <source>
        <dbReference type="ARBA" id="ARBA00022842"/>
    </source>
</evidence>
<dbReference type="Gene3D" id="3.40.50.1260">
    <property type="entry name" value="Phosphoglycerate kinase, N-terminal domain"/>
    <property type="match status" value="3"/>
</dbReference>
<feature type="binding site" evidence="14">
    <location>
        <position position="173"/>
    </location>
    <ligand>
        <name>(2R)-3-phosphoglycerate</name>
        <dbReference type="ChEBI" id="CHEBI:58272"/>
    </ligand>
</feature>
<keyword evidence="10 16" id="KW-0418">Kinase</keyword>
<comment type="pathway">
    <text evidence="4 16">Carbohydrate degradation; glycolysis; pyruvate from D-glyceraldehyde 3-phosphate: step 2/5.</text>
</comment>
<sequence length="468" mass="50787">MFLLSNVFPKFFKNVLFSNMYLHAPQNTLLCGLKNVSFARSFGEKPECNGKGKPLKKLSLKNIDVAGKRVFMRVDFNVPMKDGKITNNQRIVAALPSIKYILDNKCKSLVLASHLGRPDGQKDKKFSLEPVARELEKVLDKPVKFLDDCVGDHALEALKDPTEGSVLLLENLRFHAEETGSSKDADKKKVKADPEKVKVFRAKLAQLGDIYVNDAFGTSHRAHSSIMGEGYKVRAAGFLLDKELEYFRKVLHNPEKPFLAILGGAKIADKIPLITNLLDSVSVMIICGGMAFTFLKVLTNMEIGKSLFDDKGSKMVHDMMCKAKDMNVKILLPIDFVIANKIDKKPDKIDQADVQQGIPKDMMGLDIGEVSRALFSGAICASKTILWNGPPGVFENELFSEGTKDMLAAVIGATELGATTIVGGGDTATACILFGGADKVSHVSTGGGASLELLEGKILPGVAALTDA</sequence>
<comment type="similarity">
    <text evidence="5 16">Belongs to the phosphoglycerate kinase family.</text>
</comment>
<feature type="binding site" evidence="15">
    <location>
        <position position="395"/>
    </location>
    <ligand>
        <name>ATP</name>
        <dbReference type="ChEBI" id="CHEBI:30616"/>
    </ligand>
</feature>
<evidence type="ECO:0000256" key="15">
    <source>
        <dbReference type="PIRSR" id="PIRSR000724-2"/>
    </source>
</evidence>
<accession>A0A6P4JAL9</accession>
<evidence type="ECO:0000256" key="8">
    <source>
        <dbReference type="ARBA" id="ARBA00022723"/>
    </source>
</evidence>
<dbReference type="InterPro" id="IPR015911">
    <property type="entry name" value="Phosphoglycerate_kinase_CS"/>
</dbReference>
<dbReference type="OrthoDB" id="275353at2759"/>
<reference evidence="19" key="2">
    <citation type="submission" date="2025-08" db="UniProtKB">
        <authorList>
            <consortium name="RefSeq"/>
        </authorList>
    </citation>
    <scope>IDENTIFICATION</scope>
    <source>
        <strain evidence="19">14028-0561.14</strain>
        <tissue evidence="19">Whole fly</tissue>
    </source>
</reference>
<comment type="subcellular location">
    <subcellularLocation>
        <location evidence="3">Cytoplasm</location>
    </subcellularLocation>
</comment>
<dbReference type="GeneID" id="108086210"/>
<feature type="binding site" evidence="14">
    <location>
        <begin position="75"/>
        <end position="77"/>
    </location>
    <ligand>
        <name>substrate</name>
    </ligand>
</feature>
<dbReference type="GO" id="GO:0004618">
    <property type="term" value="F:phosphoglycerate kinase activity"/>
    <property type="evidence" value="ECO:0007669"/>
    <property type="project" value="UniProtKB-EC"/>
</dbReference>
<dbReference type="AlphaFoldDB" id="A0A6P4JAL9"/>
<dbReference type="PANTHER" id="PTHR11406">
    <property type="entry name" value="PHOSPHOGLYCERATE KINASE"/>
    <property type="match status" value="1"/>
</dbReference>
<dbReference type="InterPro" id="IPR001576">
    <property type="entry name" value="Phosphoglycerate_kinase"/>
</dbReference>
<evidence type="ECO:0000256" key="14">
    <source>
        <dbReference type="PIRSR" id="PIRSR000724-1"/>
    </source>
</evidence>
<evidence type="ECO:0000256" key="7">
    <source>
        <dbReference type="ARBA" id="ARBA00022679"/>
    </source>
</evidence>
<dbReference type="GO" id="GO:0046872">
    <property type="term" value="F:metal ion binding"/>
    <property type="evidence" value="ECO:0007669"/>
    <property type="project" value="UniProtKB-KW"/>
</dbReference>
<organism evidence="18 19">
    <name type="scientific">Drosophila kikkawai</name>
    <name type="common">Fruit fly</name>
    <dbReference type="NCBI Taxonomy" id="30033"/>
    <lineage>
        <taxon>Eukaryota</taxon>
        <taxon>Metazoa</taxon>
        <taxon>Ecdysozoa</taxon>
        <taxon>Arthropoda</taxon>
        <taxon>Hexapoda</taxon>
        <taxon>Insecta</taxon>
        <taxon>Pterygota</taxon>
        <taxon>Neoptera</taxon>
        <taxon>Endopterygota</taxon>
        <taxon>Diptera</taxon>
        <taxon>Brachycera</taxon>
        <taxon>Muscomorpha</taxon>
        <taxon>Ephydroidea</taxon>
        <taxon>Drosophilidae</taxon>
        <taxon>Drosophila</taxon>
        <taxon>Sophophora</taxon>
    </lineage>
</organism>
<gene>
    <name evidence="19" type="primary">LOC108086210</name>
</gene>
<protein>
    <recommendedName>
        <fullName evidence="6 16">Phosphoglycerate kinase</fullName>
        <ecNumber evidence="6 16">2.7.2.3</ecNumber>
    </recommendedName>
</protein>
<evidence type="ECO:0000256" key="17">
    <source>
        <dbReference type="RuleBase" id="RU000696"/>
    </source>
</evidence>
<dbReference type="UniPathway" id="UPA00109">
    <property type="reaction ID" value="UER00185"/>
</dbReference>
<evidence type="ECO:0000256" key="3">
    <source>
        <dbReference type="ARBA" id="ARBA00004496"/>
    </source>
</evidence>
<dbReference type="Pfam" id="PF00162">
    <property type="entry name" value="PGK"/>
    <property type="match status" value="1"/>
</dbReference>
<dbReference type="CDD" id="cd00318">
    <property type="entry name" value="Phosphoglycerate_kinase"/>
    <property type="match status" value="1"/>
</dbReference>
<dbReference type="GO" id="GO:0043531">
    <property type="term" value="F:ADP binding"/>
    <property type="evidence" value="ECO:0007669"/>
    <property type="project" value="TreeGrafter"/>
</dbReference>